<comment type="similarity">
    <text evidence="1">Belongs to the intimin/invasin family.</text>
</comment>
<dbReference type="Gene3D" id="2.60.40.10">
    <property type="entry name" value="Immunoglobulins"/>
    <property type="match status" value="1"/>
</dbReference>
<organism evidence="4 5">
    <name type="scientific">Pseudovibrio brasiliensis</name>
    <dbReference type="NCBI Taxonomy" id="1898042"/>
    <lineage>
        <taxon>Bacteria</taxon>
        <taxon>Pseudomonadati</taxon>
        <taxon>Pseudomonadota</taxon>
        <taxon>Alphaproteobacteria</taxon>
        <taxon>Hyphomicrobiales</taxon>
        <taxon>Stappiaceae</taxon>
        <taxon>Pseudovibrio</taxon>
    </lineage>
</organism>
<gene>
    <name evidence="4" type="ORF">KGB56_03650</name>
</gene>
<accession>A0ABX8ASE8</accession>
<evidence type="ECO:0000313" key="5">
    <source>
        <dbReference type="Proteomes" id="UP000680706"/>
    </source>
</evidence>
<dbReference type="EMBL" id="CP074126">
    <property type="protein sequence ID" value="QUS56544.1"/>
    <property type="molecule type" value="Genomic_DNA"/>
</dbReference>
<evidence type="ECO:0000256" key="1">
    <source>
        <dbReference type="ARBA" id="ARBA00010116"/>
    </source>
</evidence>
<evidence type="ECO:0000259" key="3">
    <source>
        <dbReference type="PROSITE" id="PS51127"/>
    </source>
</evidence>
<dbReference type="InterPro" id="IPR008964">
    <property type="entry name" value="Invasin/intimin_cell_adhesion"/>
</dbReference>
<dbReference type="InterPro" id="IPR013783">
    <property type="entry name" value="Ig-like_fold"/>
</dbReference>
<dbReference type="SUPFAM" id="SSF49373">
    <property type="entry name" value="Invasin/intimin cell-adhesion fragments"/>
    <property type="match status" value="1"/>
</dbReference>
<feature type="region of interest" description="Disordered" evidence="2">
    <location>
        <begin position="1"/>
        <end position="34"/>
    </location>
</feature>
<protein>
    <recommendedName>
        <fullName evidence="3">Big-1 domain-containing protein</fullName>
    </recommendedName>
</protein>
<feature type="domain" description="Big-1" evidence="3">
    <location>
        <begin position="1"/>
        <end position="71"/>
    </location>
</feature>
<dbReference type="Proteomes" id="UP000680706">
    <property type="component" value="Chromosome"/>
</dbReference>
<proteinExistence type="inferred from homology"/>
<reference evidence="4 5" key="1">
    <citation type="journal article" date="2021" name="Angew. Chem. Int. Ed. Engl.">
        <title>A novel family of nonribosomal peptides modulate collective behavior in Pseudovibrio bacteria isolated from marine sponges.</title>
        <authorList>
            <person name="Ioca L.P."/>
            <person name="Dai Y."/>
            <person name="Kunakom S."/>
            <person name="Diaz-Espinosa J."/>
            <person name="Krunic A."/>
            <person name="Crnkovic C.M."/>
            <person name="Orjala J."/>
            <person name="Sanchez L.M."/>
            <person name="Ferreira A.G."/>
            <person name="Berlinck R.G.S."/>
            <person name="Eustaquio A.S."/>
        </authorList>
    </citation>
    <scope>NUCLEOTIDE SEQUENCE [LARGE SCALE GENOMIC DNA]</scope>
    <source>
        <strain evidence="4 5">Ab134</strain>
    </source>
</reference>
<dbReference type="PROSITE" id="PS51127">
    <property type="entry name" value="BIG1"/>
    <property type="match status" value="1"/>
</dbReference>
<feature type="compositionally biased region" description="Polar residues" evidence="2">
    <location>
        <begin position="9"/>
        <end position="34"/>
    </location>
</feature>
<dbReference type="RefSeq" id="WP_075699664.1">
    <property type="nucleotide sequence ID" value="NZ_CP074126.1"/>
</dbReference>
<name>A0ABX8ASE8_9HYPH</name>
<evidence type="ECO:0000313" key="4">
    <source>
        <dbReference type="EMBL" id="QUS56544.1"/>
    </source>
</evidence>
<dbReference type="InterPro" id="IPR003344">
    <property type="entry name" value="Big_1_dom"/>
</dbReference>
<evidence type="ECO:0000256" key="2">
    <source>
        <dbReference type="SAM" id="MobiDB-lite"/>
    </source>
</evidence>
<keyword evidence="5" id="KW-1185">Reference proteome</keyword>
<sequence>MTVRDNGRTPVSNTTVTFTAPSSGASVTNPTQTAVTDTSGQASIRVAANDIPGSFLIIATIEGVDIPVVFPLHILNEGEAEIAQTMQAIRAFISTRANQIVEGQPDFTKRLRAKRGGANQPLNEWLVDATSSSQRANFSFSYQSLRKSLLPSEDALLALSPFDAPVPSDAVVSSGVDVWVNSSYVRVNNDGFRSNNGLFFCWCRLHLSGPSGVWSACPDGYCRGREQPGGYIRKRGWLDVWAAGCG</sequence>